<keyword evidence="1" id="KW-0732">Signal</keyword>
<dbReference type="Pfam" id="PF11327">
    <property type="entry name" value="Egh16-like"/>
    <property type="match status" value="1"/>
</dbReference>
<dbReference type="PANTHER" id="PTHR34618">
    <property type="entry name" value="SURFACE PROTEIN MAS1, PUTATIVE-RELATED"/>
    <property type="match status" value="1"/>
</dbReference>
<reference evidence="2 3" key="1">
    <citation type="submission" date="2019-04" db="EMBL/GenBank/DDBJ databases">
        <title>Fungal friends and foes A comparative genomics study of 23 Aspergillus species from section Flavi.</title>
        <authorList>
            <consortium name="DOE Joint Genome Institute"/>
            <person name="Kjaerbolling I."/>
            <person name="Vesth T.C."/>
            <person name="Frisvad J.C."/>
            <person name="Nybo J.L."/>
            <person name="Theobald S."/>
            <person name="Kildgaard S."/>
            <person name="Petersen T.I."/>
            <person name="Kuo A."/>
            <person name="Sato A."/>
            <person name="Lyhne E.K."/>
            <person name="Kogle M.E."/>
            <person name="Wiebenga A."/>
            <person name="Kun R.S."/>
            <person name="Lubbers R.J."/>
            <person name="Makela M.R."/>
            <person name="Barry K."/>
            <person name="Chovatia M."/>
            <person name="Clum A."/>
            <person name="Daum C."/>
            <person name="Haridas S."/>
            <person name="He G."/>
            <person name="LaButti K."/>
            <person name="Lipzen A."/>
            <person name="Mondo S."/>
            <person name="Pangilinan J."/>
            <person name="Riley R."/>
            <person name="Salamov A."/>
            <person name="Simmons B.A."/>
            <person name="Magnuson J.K."/>
            <person name="Henrissat B."/>
            <person name="Mortensen U.H."/>
            <person name="Larsen T.O."/>
            <person name="De vries R.P."/>
            <person name="Grigoriev I.V."/>
            <person name="Machida M."/>
            <person name="Baker S.E."/>
            <person name="Andersen M.R."/>
        </authorList>
    </citation>
    <scope>NUCLEOTIDE SEQUENCE [LARGE SCALE GENOMIC DNA]</scope>
    <source>
        <strain evidence="2 3">CBS 126849</strain>
    </source>
</reference>
<keyword evidence="3" id="KW-1185">Reference proteome</keyword>
<sequence length="296" mass="30228">MRLIATLNLMTLAMSQVSAHGLITSVNGANGVNMPGLTVIDGTPRGCPSAACGAQKDTGILRDGEFESNMATPLGRTLGGGPVDPGRVISSFMIDPDSSRPLSVKRQEKGSVPDVNNAASVFTNAGGVILNGAQDLVDATPFGGGLKSAQSAVDGLASLSTGKTPGSTTDSQARENGIQSTLGYGAAHGLPTPDDKGILRMTYHVVNQDGGGPLTADVDYTSGGKLPRAFKSVQITKNIPGVEGFSTSSAMDYEIEVQVGREKCRGFVGGARNVCIIRIRNSAIAGPFGGSGAFTN</sequence>
<protein>
    <recommendedName>
        <fullName evidence="4">Cell surface protein Mas1</fullName>
    </recommendedName>
</protein>
<accession>A0A5N6E8D3</accession>
<name>A0A5N6E8D3_9EURO</name>
<evidence type="ECO:0000313" key="3">
    <source>
        <dbReference type="Proteomes" id="UP000326799"/>
    </source>
</evidence>
<dbReference type="AlphaFoldDB" id="A0A5N6E8D3"/>
<dbReference type="PANTHER" id="PTHR34618:SF1">
    <property type="entry name" value="SECRETED PROTEIN"/>
    <property type="match status" value="1"/>
</dbReference>
<evidence type="ECO:0000256" key="1">
    <source>
        <dbReference type="SAM" id="SignalP"/>
    </source>
</evidence>
<dbReference type="EMBL" id="ML733597">
    <property type="protein sequence ID" value="KAB8213547.1"/>
    <property type="molecule type" value="Genomic_DNA"/>
</dbReference>
<dbReference type="Proteomes" id="UP000326799">
    <property type="component" value="Unassembled WGS sequence"/>
</dbReference>
<proteinExistence type="predicted"/>
<feature type="signal peptide" evidence="1">
    <location>
        <begin position="1"/>
        <end position="19"/>
    </location>
</feature>
<feature type="chain" id="PRO_5025027731" description="Cell surface protein Mas1" evidence="1">
    <location>
        <begin position="20"/>
        <end position="296"/>
    </location>
</feature>
<dbReference type="InterPro" id="IPR021476">
    <property type="entry name" value="Egh16-like"/>
</dbReference>
<organism evidence="2 3">
    <name type="scientific">Aspergillus novoparasiticus</name>
    <dbReference type="NCBI Taxonomy" id="986946"/>
    <lineage>
        <taxon>Eukaryota</taxon>
        <taxon>Fungi</taxon>
        <taxon>Dikarya</taxon>
        <taxon>Ascomycota</taxon>
        <taxon>Pezizomycotina</taxon>
        <taxon>Eurotiomycetes</taxon>
        <taxon>Eurotiomycetidae</taxon>
        <taxon>Eurotiales</taxon>
        <taxon>Aspergillaceae</taxon>
        <taxon>Aspergillus</taxon>
        <taxon>Aspergillus subgen. Circumdati</taxon>
    </lineage>
</organism>
<evidence type="ECO:0000313" key="2">
    <source>
        <dbReference type="EMBL" id="KAB8213547.1"/>
    </source>
</evidence>
<gene>
    <name evidence="2" type="ORF">BDV33DRAFT_229369</name>
</gene>
<evidence type="ECO:0008006" key="4">
    <source>
        <dbReference type="Google" id="ProtNLM"/>
    </source>
</evidence>